<sequence length="181" mass="20483">ADTLSTYTIITTSSSDFLSFIHDRMPVILENDSDCLAKWMDPNIRWCSEFEELLKPYEGELEWFYPVSQDVGNVSNDYPSLINPITKANITSFFSGKKDEIKDKKSKSVINQEENDIKESTSVSIPAKRSLDDLNDDIKDDFTSNEGNDLKRSHKLPLSPPDETSFNNEDSDTEQSQAPSS</sequence>
<evidence type="ECO:0000313" key="1">
    <source>
        <dbReference type="EMBL" id="CAG8763935.1"/>
    </source>
</evidence>
<comment type="caution">
    <text evidence="1">The sequence shown here is derived from an EMBL/GenBank/DDBJ whole genome shotgun (WGS) entry which is preliminary data.</text>
</comment>
<feature type="non-terminal residue" evidence="1">
    <location>
        <position position="1"/>
    </location>
</feature>
<protein>
    <submittedName>
        <fullName evidence="1">7252_t:CDS:1</fullName>
    </submittedName>
</protein>
<dbReference type="Proteomes" id="UP000789702">
    <property type="component" value="Unassembled WGS sequence"/>
</dbReference>
<reference evidence="1" key="1">
    <citation type="submission" date="2021-06" db="EMBL/GenBank/DDBJ databases">
        <authorList>
            <person name="Kallberg Y."/>
            <person name="Tangrot J."/>
            <person name="Rosling A."/>
        </authorList>
    </citation>
    <scope>NUCLEOTIDE SEQUENCE</scope>
    <source>
        <strain evidence="1">IL203A</strain>
    </source>
</reference>
<keyword evidence="2" id="KW-1185">Reference proteome</keyword>
<dbReference type="EMBL" id="CAJVPU010052786">
    <property type="protein sequence ID" value="CAG8763935.1"/>
    <property type="molecule type" value="Genomic_DNA"/>
</dbReference>
<gene>
    <name evidence="1" type="ORF">DHETER_LOCUS15448</name>
</gene>
<evidence type="ECO:0000313" key="2">
    <source>
        <dbReference type="Proteomes" id="UP000789702"/>
    </source>
</evidence>
<name>A0ACA9QUJ1_9GLOM</name>
<proteinExistence type="predicted"/>
<accession>A0ACA9QUJ1</accession>
<organism evidence="1 2">
    <name type="scientific">Dentiscutata heterogama</name>
    <dbReference type="NCBI Taxonomy" id="1316150"/>
    <lineage>
        <taxon>Eukaryota</taxon>
        <taxon>Fungi</taxon>
        <taxon>Fungi incertae sedis</taxon>
        <taxon>Mucoromycota</taxon>
        <taxon>Glomeromycotina</taxon>
        <taxon>Glomeromycetes</taxon>
        <taxon>Diversisporales</taxon>
        <taxon>Gigasporaceae</taxon>
        <taxon>Dentiscutata</taxon>
    </lineage>
</organism>
<feature type="non-terminal residue" evidence="1">
    <location>
        <position position="181"/>
    </location>
</feature>